<sequence length="234" mass="27503">MGITSRRLKPPTFCQTLDRDIWIDGWIYLSIQISFAISPKSLIWPGIKALLWAQEAKGMSSAASPPNFFISPCPFRMCFARHWRFALLLFLHWRVRMISFAISPKSLIWPGNKALLWAQEAKGMSSAASPPNFFISPCPFRMRFTRHWRFALLLFLHWRVRMDFAVLSQQKWKGLYHIEMSIRFPPQMRWGISHLCPFIFLKGIEARPSSRRSNNRRGAPQYTIARSNWESYYT</sequence>
<reference evidence="1" key="2">
    <citation type="submission" date="2018-10" db="UniProtKB">
        <authorList>
            <consortium name="EnsemblPlants"/>
        </authorList>
    </citation>
    <scope>IDENTIFICATION</scope>
</reference>
<evidence type="ECO:0000313" key="1">
    <source>
        <dbReference type="EnsemblPlants" id="TraesCS6D02G176000.1"/>
    </source>
</evidence>
<keyword evidence="2" id="KW-1185">Reference proteome</keyword>
<name>A0A3B6QDT3_WHEAT</name>
<proteinExistence type="predicted"/>
<dbReference type="Gramene" id="TraesROB_scaffold_246393_01G000200.1">
    <property type="protein sequence ID" value="TraesROB_scaffold_246393_01G000200.1"/>
    <property type="gene ID" value="TraesROB_scaffold_246393_01G000200"/>
</dbReference>
<dbReference type="Gramene" id="TraesCLE_scaffold_040690_01G000200.1">
    <property type="protein sequence ID" value="TraesCLE_scaffold_040690_01G000200.1"/>
    <property type="gene ID" value="TraesCLE_scaffold_040690_01G000200"/>
</dbReference>
<dbReference type="EnsemblPlants" id="TraesCS6D02G176000.1">
    <property type="protein sequence ID" value="TraesCS6D02G176000.1"/>
    <property type="gene ID" value="TraesCS6D02G176000"/>
</dbReference>
<dbReference type="AlphaFoldDB" id="A0A3B6QDT3"/>
<dbReference type="Gramene" id="TraesCS6D03G0399300.1">
    <property type="protein sequence ID" value="TraesCS6D03G0399300.1.CDS"/>
    <property type="gene ID" value="TraesCS6D03G0399300"/>
</dbReference>
<evidence type="ECO:0000313" key="2">
    <source>
        <dbReference type="Proteomes" id="UP000019116"/>
    </source>
</evidence>
<reference evidence="1" key="1">
    <citation type="submission" date="2018-08" db="EMBL/GenBank/DDBJ databases">
        <authorList>
            <person name="Rossello M."/>
        </authorList>
    </citation>
    <scope>NUCLEOTIDE SEQUENCE [LARGE SCALE GENOMIC DNA]</scope>
    <source>
        <strain evidence="1">cv. Chinese Spring</strain>
    </source>
</reference>
<dbReference type="Gramene" id="TraesCS6D02G176000.1">
    <property type="protein sequence ID" value="TraesCS6D02G176000.1"/>
    <property type="gene ID" value="TraesCS6D02G176000"/>
</dbReference>
<dbReference type="Gramene" id="TraesWEE_scaffold_074165_01G000200.1">
    <property type="protein sequence ID" value="TraesWEE_scaffold_074165_01G000200.1"/>
    <property type="gene ID" value="TraesWEE_scaffold_074165_01G000200"/>
</dbReference>
<organism evidence="1">
    <name type="scientific">Triticum aestivum</name>
    <name type="common">Wheat</name>
    <dbReference type="NCBI Taxonomy" id="4565"/>
    <lineage>
        <taxon>Eukaryota</taxon>
        <taxon>Viridiplantae</taxon>
        <taxon>Streptophyta</taxon>
        <taxon>Embryophyta</taxon>
        <taxon>Tracheophyta</taxon>
        <taxon>Spermatophyta</taxon>
        <taxon>Magnoliopsida</taxon>
        <taxon>Liliopsida</taxon>
        <taxon>Poales</taxon>
        <taxon>Poaceae</taxon>
        <taxon>BOP clade</taxon>
        <taxon>Pooideae</taxon>
        <taxon>Triticodae</taxon>
        <taxon>Triticeae</taxon>
        <taxon>Triticinae</taxon>
        <taxon>Triticum</taxon>
    </lineage>
</organism>
<protein>
    <submittedName>
        <fullName evidence="1">Uncharacterized protein</fullName>
    </submittedName>
</protein>
<dbReference type="Gramene" id="TraesCAD_scaffold_079760_01G000200.1">
    <property type="protein sequence ID" value="TraesCAD_scaffold_079760_01G000200.1"/>
    <property type="gene ID" value="TraesCAD_scaffold_079760_01G000200"/>
</dbReference>
<accession>A0A3B6QDT3</accession>
<dbReference type="Proteomes" id="UP000019116">
    <property type="component" value="Chromosome 6D"/>
</dbReference>